<dbReference type="PROSITE" id="PS51318">
    <property type="entry name" value="TAT"/>
    <property type="match status" value="1"/>
</dbReference>
<dbReference type="EMBL" id="CP022579">
    <property type="protein sequence ID" value="QEL65085.1"/>
    <property type="molecule type" value="Genomic_DNA"/>
</dbReference>
<organism evidence="1 2">
    <name type="scientific">Oryzomicrobium terrae</name>
    <dbReference type="NCBI Taxonomy" id="1735038"/>
    <lineage>
        <taxon>Bacteria</taxon>
        <taxon>Pseudomonadati</taxon>
        <taxon>Pseudomonadota</taxon>
        <taxon>Betaproteobacteria</taxon>
        <taxon>Rhodocyclales</taxon>
        <taxon>Rhodocyclaceae</taxon>
        <taxon>Oryzomicrobium</taxon>
    </lineage>
</organism>
<protein>
    <recommendedName>
        <fullName evidence="3">Tat pathway signal protein</fullName>
    </recommendedName>
</protein>
<dbReference type="KEGG" id="otr:OTERR_16090"/>
<reference evidence="1 2" key="1">
    <citation type="submission" date="2017-07" db="EMBL/GenBank/DDBJ databases">
        <title>Complete genome sequence of Oryzomicrobium terrae TPP412.</title>
        <authorList>
            <person name="Chiu L.-W."/>
            <person name="Lo K.-J."/>
            <person name="Tsai Y.-M."/>
            <person name="Lin S.-S."/>
            <person name="Kuo C.-H."/>
            <person name="Liu C.-T."/>
        </authorList>
    </citation>
    <scope>NUCLEOTIDE SEQUENCE [LARGE SCALE GENOMIC DNA]</scope>
    <source>
        <strain evidence="1 2">TPP412</strain>
    </source>
</reference>
<evidence type="ECO:0008006" key="3">
    <source>
        <dbReference type="Google" id="ProtNLM"/>
    </source>
</evidence>
<dbReference type="InterPro" id="IPR006311">
    <property type="entry name" value="TAT_signal"/>
</dbReference>
<dbReference type="Proteomes" id="UP000323671">
    <property type="component" value="Chromosome"/>
</dbReference>
<dbReference type="InterPro" id="IPR008557">
    <property type="entry name" value="PhoX"/>
</dbReference>
<accession>A0A5C1E8V4</accession>
<evidence type="ECO:0000313" key="1">
    <source>
        <dbReference type="EMBL" id="QEL65085.1"/>
    </source>
</evidence>
<evidence type="ECO:0000313" key="2">
    <source>
        <dbReference type="Proteomes" id="UP000323671"/>
    </source>
</evidence>
<dbReference type="AlphaFoldDB" id="A0A5C1E8V4"/>
<sequence>MKFFDNDCISNDSPNPILSKFVQASRRHFLLGGISATALAGMGVSLPTLAAQAAASAGRVMRGKAGPTIGFLPVGVSQKDLVQVPNDYQVQVLYAWGDPISDGPAFKPDASNSAEDQALQAGMHHDGMHFFPFVKDGKPVSDRGLLVLNHEYVDDGLLHPGGMSGWSAAKVAKSQAAHGVSVVEVRKQGNRWEVVRPSKYARRVTAATPIWLSGPVAGSDWVKTAADPKGHLAFGTFNNCAMGVTPWGTYLTCEENFNNYFEGSAKPTNGAGALEKRYGIKKGGSIYRWNEFDARFDLNQHPNEANRFGWVVEIDPWNPMKPPVKRTALGRIKHEGATVTLAKDGRVVVYMGDDERFEYLYKYVSKDRYDPARPGANADLLDRGTLYVARFGEDGKGRWLPLVHGRPGLTSDNGFADQAEVLVKTRLAADAVGATKMDRPEWIAVHPVTGEVYCSLTNNTKRGAADAAATDKANPRTDNVYGHIIRWRDEGGAAGESFGWDIFALAGDPANPDPAKRGNIKGDAFGSPDGLWFDPEGRLWIQTDVSTSVLNQGDYANLGNNQMLCADVETGQIKRFLTGPKGCEITGITRTPDGSTLFINIQHPGENPLERSDPANPTAISAWPANQFGDVTGGRPRSATIAISRKDGKVVGV</sequence>
<proteinExistence type="predicted"/>
<gene>
    <name evidence="1" type="ORF">OTERR_16090</name>
</gene>
<dbReference type="RefSeq" id="WP_149425429.1">
    <property type="nucleotide sequence ID" value="NZ_CP022579.1"/>
</dbReference>
<dbReference type="Pfam" id="PF05787">
    <property type="entry name" value="PhoX"/>
    <property type="match status" value="1"/>
</dbReference>
<dbReference type="PANTHER" id="PTHR35399">
    <property type="entry name" value="SLR8030 PROTEIN"/>
    <property type="match status" value="1"/>
</dbReference>
<name>A0A5C1E8V4_9RHOO</name>
<dbReference type="PANTHER" id="PTHR35399:SF2">
    <property type="entry name" value="DUF839 DOMAIN-CONTAINING PROTEIN"/>
    <property type="match status" value="1"/>
</dbReference>
<keyword evidence="2" id="KW-1185">Reference proteome</keyword>
<dbReference type="SUPFAM" id="SSF63829">
    <property type="entry name" value="Calcium-dependent phosphotriesterase"/>
    <property type="match status" value="1"/>
</dbReference>